<dbReference type="Gene3D" id="3.90.470.20">
    <property type="entry name" value="4'-phosphopantetheinyl transferase domain"/>
    <property type="match status" value="1"/>
</dbReference>
<feature type="compositionally biased region" description="Polar residues" evidence="28">
    <location>
        <begin position="1368"/>
        <end position="1379"/>
    </location>
</feature>
<evidence type="ECO:0000256" key="22">
    <source>
        <dbReference type="ARBA" id="ARBA00065422"/>
    </source>
</evidence>
<dbReference type="GO" id="GO:0042759">
    <property type="term" value="P:long-chain fatty acid biosynthetic process"/>
    <property type="evidence" value="ECO:0007669"/>
    <property type="project" value="UniProtKB-UniRule"/>
</dbReference>
<dbReference type="Pfam" id="PF00109">
    <property type="entry name" value="ketoacyl-synt"/>
    <property type="match status" value="1"/>
</dbReference>
<evidence type="ECO:0000259" key="30">
    <source>
        <dbReference type="PROSITE" id="PS52004"/>
    </source>
</evidence>
<dbReference type="FunFam" id="3.90.25.70:FF:000001">
    <property type="entry name" value="Fatty acid synthase subunit alpha"/>
    <property type="match status" value="1"/>
</dbReference>
<dbReference type="GO" id="GO:0044550">
    <property type="term" value="P:secondary metabolite biosynthetic process"/>
    <property type="evidence" value="ECO:0007669"/>
    <property type="project" value="UniProtKB-ARBA"/>
</dbReference>
<evidence type="ECO:0000256" key="7">
    <source>
        <dbReference type="ARBA" id="ARBA00022516"/>
    </source>
</evidence>
<evidence type="ECO:0000256" key="23">
    <source>
        <dbReference type="PIRNR" id="PIRNR000454"/>
    </source>
</evidence>
<dbReference type="GO" id="GO:0004321">
    <property type="term" value="F:fatty-acyl-CoA synthase activity"/>
    <property type="evidence" value="ECO:0007669"/>
    <property type="project" value="UniProtKB-EC"/>
</dbReference>
<keyword evidence="11" id="KW-0276">Fatty acid metabolism</keyword>
<protein>
    <recommendedName>
        <fullName evidence="5">Fatty acid synthase subunit alpha</fullName>
        <ecNumber evidence="3">1.1.1.100</ecNumber>
        <ecNumber evidence="4">2.3.1.41</ecNumber>
        <ecNumber evidence="2">2.3.1.86</ecNumber>
    </recommendedName>
</protein>
<dbReference type="EMBL" id="JZBS01001361">
    <property type="protein sequence ID" value="KKK23049.1"/>
    <property type="molecule type" value="Genomic_DNA"/>
</dbReference>
<comment type="subunit">
    <text evidence="22">Fatty acid synthase is composed of alpha and beta subunits.</text>
</comment>
<dbReference type="PROSITE" id="PS50075">
    <property type="entry name" value="CARRIER"/>
    <property type="match status" value="1"/>
</dbReference>
<reference evidence="31 32" key="1">
    <citation type="submission" date="2015-02" db="EMBL/GenBank/DDBJ databases">
        <title>Draft Genome Sequences of Two Closely-Related Aflatoxigenic Aspergillus Species Obtained from the Cote d'Ivoire.</title>
        <authorList>
            <person name="Moore G.G."/>
            <person name="Beltz S.B."/>
            <person name="Mack B.M."/>
        </authorList>
    </citation>
    <scope>NUCLEOTIDE SEQUENCE [LARGE SCALE GENOMIC DNA]</scope>
    <source>
        <strain evidence="31 32">SRRC1468</strain>
    </source>
</reference>
<dbReference type="NCBIfam" id="TIGR00556">
    <property type="entry name" value="pantethn_trn"/>
    <property type="match status" value="1"/>
</dbReference>
<evidence type="ECO:0000256" key="25">
    <source>
        <dbReference type="PIRSR" id="PIRSR000454-2"/>
    </source>
</evidence>
<dbReference type="EC" id="1.1.1.100" evidence="3"/>
<evidence type="ECO:0000313" key="32">
    <source>
        <dbReference type="Proteomes" id="UP000034291"/>
    </source>
</evidence>
<accession>A0A0F8UTY2</accession>
<evidence type="ECO:0000256" key="21">
    <source>
        <dbReference type="ARBA" id="ARBA00049541"/>
    </source>
</evidence>
<feature type="binding site" evidence="26">
    <location>
        <position position="1777"/>
    </location>
    <ligand>
        <name>Mg(2+)</name>
        <dbReference type="ChEBI" id="CHEBI:18420"/>
    </ligand>
</feature>
<dbReference type="Pfam" id="PF02801">
    <property type="entry name" value="Ketoacyl-synt_C"/>
    <property type="match status" value="1"/>
</dbReference>
<keyword evidence="17" id="KW-0275">Fatty acid biosynthesis</keyword>
<evidence type="ECO:0000256" key="4">
    <source>
        <dbReference type="ARBA" id="ARBA00013191"/>
    </source>
</evidence>
<dbReference type="STRING" id="308745.A0A0F8UTY2"/>
<dbReference type="InterPro" id="IPR004568">
    <property type="entry name" value="Ppantetheine-prot_Trfase_dom"/>
</dbReference>
<feature type="binding site" evidence="25">
    <location>
        <begin position="1776"/>
        <end position="1778"/>
    </location>
    <ligand>
        <name>acetyl-CoA</name>
        <dbReference type="ChEBI" id="CHEBI:57288"/>
    </ligand>
</feature>
<dbReference type="PROSITE" id="PS52004">
    <property type="entry name" value="KS3_2"/>
    <property type="match status" value="1"/>
</dbReference>
<dbReference type="EC" id="2.3.1.41" evidence="4"/>
<dbReference type="GO" id="GO:0005835">
    <property type="term" value="C:fatty acid synthase complex"/>
    <property type="evidence" value="ECO:0007669"/>
    <property type="project" value="InterPro"/>
</dbReference>
<dbReference type="InterPro" id="IPR037143">
    <property type="entry name" value="4-PPantetheinyl_Trfase_dom_sf"/>
</dbReference>
<evidence type="ECO:0000256" key="16">
    <source>
        <dbReference type="ARBA" id="ARBA00023098"/>
    </source>
</evidence>
<keyword evidence="14" id="KW-0560">Oxidoreductase</keyword>
<dbReference type="EC" id="2.3.1.86" evidence="2"/>
<dbReference type="InterPro" id="IPR041550">
    <property type="entry name" value="FASI_helical"/>
</dbReference>
<evidence type="ECO:0000256" key="12">
    <source>
        <dbReference type="ARBA" id="ARBA00022842"/>
    </source>
</evidence>
<dbReference type="FunFam" id="3.90.470.20:FF:000005">
    <property type="entry name" value="Fatty acid synthase alpha subunit FasA"/>
    <property type="match status" value="1"/>
</dbReference>
<keyword evidence="9 23" id="KW-0808">Transferase</keyword>
<keyword evidence="12 26" id="KW-0460">Magnesium</keyword>
<dbReference type="PROSITE" id="PS00606">
    <property type="entry name" value="KS3_1"/>
    <property type="match status" value="1"/>
</dbReference>
<sequence>MTLRISTDSPLPVEGDEAKRKELALTVFIELLSYQLASPVRWIETQSEMFGNELSIQRFIEVGPRTTLATMAKKSAAIRYKLQAPSQWSHLQFLSYNDDLSTILYQPSESVPQAAEVDSPSPKAPVEPHPRRQPNPAQKTATAQQVPNVDSSLLARHIVLAIVAQKLRRPFDQVPAEKSIRDLSGGKSTLQNELTGDLMSEFGRIPEGVEDLPLSALGEALQSGFAGMPAKYMASLISRLISSTMPAGFNQSAIQAYLGTRWGLTKPHAIIPICFATTMPPENRLPDVQHAEDYLDSLVNRYAAYECISWESRLCEPGDNDGLHTPVMVDTASLDALRRDQSSLYRAQFNALAKYLKIREPGSDEEPSESQVKVHELEKMLGQWTVEFDDQFLQGVGSIFSAIQARHYDSWWNWSREELIRWLNEIFHTGVHPVCTEDRMKSILNRWESTCTDIVNEWLSHRLTRQQRTVIHSIQELLDEIATFSNRAQVADPLFVYTLAPLGPRTGIASSGQLEYQEVPRNNRYYPYVVRRGLHCPQDAKVKIPFVHIKTRQDNEDWQYDIKYTNVFHAMLDIGATTGLTYAGKTALVTGAGPDSIASHIVRGLLSGGARVVITTSRAISESAGFYQQMYRQHGARGSSLTILPMNQASRQDCELLVRHIYGPGSPCGGDLDYIIPFAAIPQTGEPEALGGRQELALRAMLVNVLRLIGYVHREKQALRIETRPTMVVLPMSCNEGTFGGDGLYAESKIGLRSLFNRFCSESWSTYMTVCGAVIGWTRGTAIMRSSNLVAEEMEKLGMITFTQAEMAFNILALMTPAMTALAEEAPIYADLTGGAASMWNIKKQISAARKRVSHKLQLRTLIAEEDARQQMVIRGPTIASKNSSTRGKVRLANLSLKFPILSDIDESLPNIRGMVDLSRVVVVVGYSELGPWGNARTRWEMEHQAKFSLEGYMEMAWMMGLIKHVDGQLNGQPYVGWVDVKTETPVRDDEVPEKYHKHIMAHTGLRLIEPSNEDKYDPSRKEFLHEVAVEEDLPPFEASRASAEAFKLRHGAHVSLQKAPDSENYRVYLKKGAVLMVPKTVPFHQMVAGRIPQGWDALRYGIPEDIVQQVDITTLYALCCVSEAFLSAGIRDPYEIYEYIHVSELANCLGTGGGPLKVIQSMYRDRFLDRQVRGDIILEHFLNTMGAWVNMLLLSATGPLKTPVGACATALESLDMGCEAIKGGKCKIAVVGGCDDYREELAYEFANIKATANSAEELAKGRTPAEISRPTASSRNGFAESAGCGVQILTTAELAIEMGLPIHGVVAYTQMASDQVGRSIPAPGKGILTAARETSEGKNSPFLNLDLRRARFDEEIQNITPRGYTHGLSQNLGTTNGTADPPTSDEDHLLKLKVHDAQRRWANDLHISDPSISPIRAALATWGLTIDDIKAVSMHGTSTKANEINEGEVIHTQMEHLGRRKGNPLFSVCQKSLTGHPKAAAGAWQLNGCLQMMQECIIPGNRNADNIDSDLRQFEHLVYPMESIRVGEVKATMLTSFGFGQKGAINIMVSPKYLFASIPLATFQRYRSQVTKRQRSVTPVFISRVMRNCLVQVKAHAPWSSPEAMQQFLLNPTSRIRKGKISCSNPAPKTGYFLSESEKTLLEKASYDSPSMSSAVQAMLETLTYQPCAPTSTLGVDIEDIANINMDNATFINRNFTAAERKYCFKAPNPRASFAGRWSAKEAVFKSLQTPSVGSGAAMGEIEIINVNGIPRALLHGHAQEIAASQGIRRIEITISHCDETAIAMALAIRRR</sequence>
<feature type="compositionally biased region" description="Polar residues" evidence="28">
    <location>
        <begin position="135"/>
        <end position="146"/>
    </location>
</feature>
<dbReference type="InterPro" id="IPR018201">
    <property type="entry name" value="Ketoacyl_synth_AS"/>
</dbReference>
<evidence type="ECO:0000256" key="17">
    <source>
        <dbReference type="ARBA" id="ARBA00023160"/>
    </source>
</evidence>
<feature type="domain" description="Ketosynthase family 3 (KS3)" evidence="30">
    <location>
        <begin position="1022"/>
        <end position="1551"/>
    </location>
</feature>
<dbReference type="Gene3D" id="3.30.70.2490">
    <property type="match status" value="1"/>
</dbReference>
<evidence type="ECO:0000313" key="31">
    <source>
        <dbReference type="EMBL" id="KKK23049.1"/>
    </source>
</evidence>
<comment type="similarity">
    <text evidence="1 23">Belongs to the thiolase-like superfamily. Fungal fatty acid synthetase subunit alpha family.</text>
</comment>
<feature type="active site" description="For beta-ketoacyl synthase activity" evidence="24">
    <location>
        <position position="1208"/>
    </location>
</feature>
<evidence type="ECO:0000256" key="5">
    <source>
        <dbReference type="ARBA" id="ARBA00014008"/>
    </source>
</evidence>
<comment type="caution">
    <text evidence="31">The sequence shown here is derived from an EMBL/GenBank/DDBJ whole genome shotgun (WGS) entry which is preliminary data.</text>
</comment>
<evidence type="ECO:0000256" key="9">
    <source>
        <dbReference type="ARBA" id="ARBA00022679"/>
    </source>
</evidence>
<gene>
    <name evidence="31" type="ORF">ARAM_004827</name>
</gene>
<evidence type="ECO:0000256" key="3">
    <source>
        <dbReference type="ARBA" id="ARBA00012948"/>
    </source>
</evidence>
<comment type="catalytic activity">
    <reaction evidence="19">
        <text>acetyl-CoA + n malonyl-CoA + 2n NADPH + 4n H(+) = a long-chain-acyl-CoA + n CoA + n CO2 + 2n NADP(+).</text>
        <dbReference type="EC" id="2.3.1.86"/>
    </reaction>
</comment>
<dbReference type="Gene3D" id="3.40.47.10">
    <property type="match status" value="1"/>
</dbReference>
<evidence type="ECO:0000256" key="10">
    <source>
        <dbReference type="ARBA" id="ARBA00022723"/>
    </source>
</evidence>
<feature type="region of interest" description="Disordered" evidence="28">
    <location>
        <begin position="1363"/>
        <end position="1384"/>
    </location>
</feature>
<feature type="binding site" evidence="26">
    <location>
        <position position="1680"/>
    </location>
    <ligand>
        <name>Mg(2+)</name>
        <dbReference type="ChEBI" id="CHEBI:18420"/>
    </ligand>
</feature>
<keyword evidence="16" id="KW-0443">Lipid metabolism</keyword>
<evidence type="ECO:0000256" key="15">
    <source>
        <dbReference type="ARBA" id="ARBA00023027"/>
    </source>
</evidence>
<dbReference type="PANTHER" id="PTHR10982">
    <property type="entry name" value="MALONYL COA-ACYL CARRIER PROTEIN TRANSACYLASE"/>
    <property type="match status" value="1"/>
</dbReference>
<feature type="binding site" evidence="26">
    <location>
        <position position="1678"/>
    </location>
    <ligand>
        <name>Mg(2+)</name>
        <dbReference type="ChEBI" id="CHEBI:18420"/>
    </ligand>
</feature>
<dbReference type="SUPFAM" id="SSF51735">
    <property type="entry name" value="NAD(P)-binding Rossmann-fold domains"/>
    <property type="match status" value="1"/>
</dbReference>
<feature type="binding site" evidence="25">
    <location>
        <begin position="1678"/>
        <end position="1680"/>
    </location>
    <ligand>
        <name>acetyl-CoA</name>
        <dbReference type="ChEBI" id="CHEBI:57288"/>
    </ligand>
</feature>
<feature type="binding site" evidence="25">
    <location>
        <begin position="1723"/>
        <end position="1739"/>
    </location>
    <ligand>
        <name>acetyl-CoA</name>
        <dbReference type="ChEBI" id="CHEBI:57288"/>
    </ligand>
</feature>
<keyword evidence="7" id="KW-0444">Lipid biosynthesis</keyword>
<comment type="catalytic activity">
    <reaction evidence="21">
        <text>a fatty acyl-[ACP] + malonyl-[ACP] + H(+) = a 3-oxoacyl-[ACP] + holo-[ACP] + CO2</text>
        <dbReference type="Rhea" id="RHEA:22836"/>
        <dbReference type="Rhea" id="RHEA-COMP:9623"/>
        <dbReference type="Rhea" id="RHEA-COMP:9685"/>
        <dbReference type="Rhea" id="RHEA-COMP:9916"/>
        <dbReference type="Rhea" id="RHEA-COMP:14125"/>
        <dbReference type="ChEBI" id="CHEBI:15378"/>
        <dbReference type="ChEBI" id="CHEBI:16526"/>
        <dbReference type="ChEBI" id="CHEBI:64479"/>
        <dbReference type="ChEBI" id="CHEBI:78449"/>
        <dbReference type="ChEBI" id="CHEBI:78776"/>
        <dbReference type="ChEBI" id="CHEBI:138651"/>
        <dbReference type="EC" id="2.3.1.41"/>
    </reaction>
</comment>
<evidence type="ECO:0000256" key="14">
    <source>
        <dbReference type="ARBA" id="ARBA00023002"/>
    </source>
</evidence>
<feature type="modified residue" description="O-(pantetheine 4'-phosphoryl)serine" evidence="27">
    <location>
        <position position="188"/>
    </location>
</feature>
<keyword evidence="15" id="KW-0520">NAD</keyword>
<evidence type="ECO:0000259" key="29">
    <source>
        <dbReference type="PROSITE" id="PS50075"/>
    </source>
</evidence>
<dbReference type="Proteomes" id="UP000034291">
    <property type="component" value="Unassembled WGS sequence"/>
</dbReference>
<dbReference type="InterPro" id="IPR009081">
    <property type="entry name" value="PP-bd_ACP"/>
</dbReference>
<dbReference type="InterPro" id="IPR014031">
    <property type="entry name" value="Ketoacyl_synth_C"/>
</dbReference>
<feature type="binding site" evidence="25">
    <location>
        <position position="1714"/>
    </location>
    <ligand>
        <name>acetyl-CoA</name>
        <dbReference type="ChEBI" id="CHEBI:57288"/>
    </ligand>
</feature>
<feature type="binding site" evidence="25">
    <location>
        <begin position="1747"/>
        <end position="1749"/>
    </location>
    <ligand>
        <name>acetyl-CoA</name>
        <dbReference type="ChEBI" id="CHEBI:57288"/>
    </ligand>
</feature>
<dbReference type="OrthoDB" id="4251012at2759"/>
<dbReference type="GO" id="GO:0008897">
    <property type="term" value="F:holo-[acyl-carrier-protein] synthase activity"/>
    <property type="evidence" value="ECO:0007669"/>
    <property type="project" value="InterPro"/>
</dbReference>
<evidence type="ECO:0000256" key="28">
    <source>
        <dbReference type="SAM" id="MobiDB-lite"/>
    </source>
</evidence>
<evidence type="ECO:0000256" key="26">
    <source>
        <dbReference type="PIRSR" id="PIRSR000454-3"/>
    </source>
</evidence>
<dbReference type="Pfam" id="PF01648">
    <property type="entry name" value="ACPS"/>
    <property type="match status" value="1"/>
</dbReference>
<feature type="binding site" evidence="26">
    <location>
        <position position="1778"/>
    </location>
    <ligand>
        <name>Mg(2+)</name>
        <dbReference type="ChEBI" id="CHEBI:18420"/>
    </ligand>
</feature>
<dbReference type="InterPro" id="IPR016039">
    <property type="entry name" value="Thiolase-like"/>
</dbReference>
<dbReference type="PANTHER" id="PTHR10982:SF21">
    <property type="entry name" value="FATTY ACID SYNTHASE SUBUNIT BETA"/>
    <property type="match status" value="1"/>
</dbReference>
<dbReference type="InterPro" id="IPR008278">
    <property type="entry name" value="4-PPantetheinyl_Trfase_dom"/>
</dbReference>
<keyword evidence="6 23" id="KW-0596">Phosphopantetheine</keyword>
<dbReference type="InterPro" id="IPR026025">
    <property type="entry name" value="FAS_alpha_yeast"/>
</dbReference>
<dbReference type="SUPFAM" id="SSF52151">
    <property type="entry name" value="FabD/lysophospholipase-like"/>
    <property type="match status" value="1"/>
</dbReference>
<dbReference type="Pfam" id="PF18325">
    <property type="entry name" value="Fas_alpha_ACP"/>
    <property type="match status" value="1"/>
</dbReference>
<keyword evidence="13" id="KW-0521">NADP</keyword>
<name>A0A0F8UTY2_9EURO</name>
<dbReference type="PIRSF" id="PIRSF000454">
    <property type="entry name" value="FAS_yeast_alpha"/>
    <property type="match status" value="1"/>
</dbReference>
<evidence type="ECO:0000256" key="11">
    <source>
        <dbReference type="ARBA" id="ARBA00022832"/>
    </source>
</evidence>
<dbReference type="CDD" id="cd00828">
    <property type="entry name" value="elong_cond_enzymes"/>
    <property type="match status" value="1"/>
</dbReference>
<evidence type="ECO:0000256" key="27">
    <source>
        <dbReference type="PIRSR" id="PIRSR000454-4"/>
    </source>
</evidence>
<dbReference type="InterPro" id="IPR040899">
    <property type="entry name" value="Fas_alpha_ACP"/>
</dbReference>
<evidence type="ECO:0000256" key="24">
    <source>
        <dbReference type="PIRSR" id="PIRSR000454-1"/>
    </source>
</evidence>
<feature type="domain" description="Carrier" evidence="29">
    <location>
        <begin position="150"/>
        <end position="228"/>
    </location>
</feature>
<dbReference type="CDD" id="cd08950">
    <property type="entry name" value="KR_fFAS_SDR_c_like"/>
    <property type="match status" value="1"/>
</dbReference>
<dbReference type="FunFam" id="3.30.70.2490:FF:000001">
    <property type="entry name" value="Fatty acid synthase subunit alpha"/>
    <property type="match status" value="1"/>
</dbReference>
<dbReference type="Pfam" id="PF18314">
    <property type="entry name" value="FAS_I_H"/>
    <property type="match status" value="1"/>
</dbReference>
<dbReference type="InterPro" id="IPR016035">
    <property type="entry name" value="Acyl_Trfase/lysoPLipase"/>
</dbReference>
<feature type="binding site" evidence="25">
    <location>
        <position position="1704"/>
    </location>
    <ligand>
        <name>acetyl-CoA</name>
        <dbReference type="ChEBI" id="CHEBI:57288"/>
    </ligand>
</feature>
<dbReference type="GO" id="GO:0004315">
    <property type="term" value="F:3-oxoacyl-[acyl-carrier-protein] synthase activity"/>
    <property type="evidence" value="ECO:0007669"/>
    <property type="project" value="UniProtKB-EC"/>
</dbReference>
<evidence type="ECO:0000256" key="18">
    <source>
        <dbReference type="ARBA" id="ARBA00023268"/>
    </source>
</evidence>
<dbReference type="SUPFAM" id="SSF53901">
    <property type="entry name" value="Thiolase-like"/>
    <property type="match status" value="2"/>
</dbReference>
<dbReference type="SMART" id="SM00825">
    <property type="entry name" value="PKS_KS"/>
    <property type="match status" value="1"/>
</dbReference>
<dbReference type="InterPro" id="IPR020841">
    <property type="entry name" value="PKS_Beta-ketoAc_synthase_dom"/>
</dbReference>
<evidence type="ECO:0000256" key="8">
    <source>
        <dbReference type="ARBA" id="ARBA00022553"/>
    </source>
</evidence>
<dbReference type="GO" id="GO:0000287">
    <property type="term" value="F:magnesium ion binding"/>
    <property type="evidence" value="ECO:0007669"/>
    <property type="project" value="InterPro"/>
</dbReference>
<dbReference type="InterPro" id="IPR036291">
    <property type="entry name" value="NAD(P)-bd_dom_sf"/>
</dbReference>
<keyword evidence="8" id="KW-0597">Phosphoprotein</keyword>
<dbReference type="InterPro" id="IPR047224">
    <property type="entry name" value="FAS_alpha_su_C"/>
</dbReference>
<evidence type="ECO:0000256" key="19">
    <source>
        <dbReference type="ARBA" id="ARBA00048237"/>
    </source>
</evidence>
<dbReference type="InterPro" id="IPR050830">
    <property type="entry name" value="Fungal_FAS"/>
</dbReference>
<evidence type="ECO:0000256" key="6">
    <source>
        <dbReference type="ARBA" id="ARBA00022450"/>
    </source>
</evidence>
<evidence type="ECO:0000256" key="13">
    <source>
        <dbReference type="ARBA" id="ARBA00022857"/>
    </source>
</evidence>
<evidence type="ECO:0000256" key="20">
    <source>
        <dbReference type="ARBA" id="ARBA00048508"/>
    </source>
</evidence>
<evidence type="ECO:0000256" key="2">
    <source>
        <dbReference type="ARBA" id="ARBA00012878"/>
    </source>
</evidence>
<dbReference type="SUPFAM" id="SSF56214">
    <property type="entry name" value="4'-phosphopantetheinyl transferase"/>
    <property type="match status" value="1"/>
</dbReference>
<keyword evidence="18" id="KW-0511">Multifunctional enzyme</keyword>
<dbReference type="InterPro" id="IPR014030">
    <property type="entry name" value="Ketoacyl_synth_N"/>
</dbReference>
<organism evidence="31 32">
    <name type="scientific">Aspergillus rambellii</name>
    <dbReference type="NCBI Taxonomy" id="308745"/>
    <lineage>
        <taxon>Eukaryota</taxon>
        <taxon>Fungi</taxon>
        <taxon>Dikarya</taxon>
        <taxon>Ascomycota</taxon>
        <taxon>Pezizomycotina</taxon>
        <taxon>Eurotiomycetes</taxon>
        <taxon>Eurotiomycetidae</taxon>
        <taxon>Eurotiales</taxon>
        <taxon>Aspergillaceae</taxon>
        <taxon>Aspergillus</taxon>
        <taxon>Aspergillus subgen. Nidulantes</taxon>
    </lineage>
</organism>
<keyword evidence="32" id="KW-1185">Reference proteome</keyword>
<dbReference type="Gene3D" id="3.40.50.720">
    <property type="entry name" value="NAD(P)-binding Rossmann-like Domain"/>
    <property type="match status" value="2"/>
</dbReference>
<dbReference type="Gene3D" id="3.90.25.70">
    <property type="match status" value="1"/>
</dbReference>
<evidence type="ECO:0000256" key="1">
    <source>
        <dbReference type="ARBA" id="ARBA00007485"/>
    </source>
</evidence>
<dbReference type="GO" id="GO:0004316">
    <property type="term" value="F:3-oxoacyl-[acyl-carrier-protein] reductase (NADPH) activity"/>
    <property type="evidence" value="ECO:0007669"/>
    <property type="project" value="UniProtKB-EC"/>
</dbReference>
<proteinExistence type="inferred from homology"/>
<comment type="catalytic activity">
    <reaction evidence="20">
        <text>a (3R)-hydroxyacyl-[ACP] + NADP(+) = a 3-oxoacyl-[ACP] + NADPH + H(+)</text>
        <dbReference type="Rhea" id="RHEA:17397"/>
        <dbReference type="Rhea" id="RHEA-COMP:9916"/>
        <dbReference type="Rhea" id="RHEA-COMP:9945"/>
        <dbReference type="ChEBI" id="CHEBI:15378"/>
        <dbReference type="ChEBI" id="CHEBI:57783"/>
        <dbReference type="ChEBI" id="CHEBI:58349"/>
        <dbReference type="ChEBI" id="CHEBI:78776"/>
        <dbReference type="ChEBI" id="CHEBI:78827"/>
        <dbReference type="EC" id="1.1.1.100"/>
    </reaction>
</comment>
<keyword evidence="10 26" id="KW-0479">Metal-binding</keyword>
<dbReference type="GO" id="GO:0004312">
    <property type="term" value="F:fatty acid synthase activity"/>
    <property type="evidence" value="ECO:0007669"/>
    <property type="project" value="InterPro"/>
</dbReference>
<feature type="region of interest" description="Disordered" evidence="28">
    <location>
        <begin position="111"/>
        <end position="146"/>
    </location>
</feature>